<evidence type="ECO:0000256" key="1">
    <source>
        <dbReference type="SAM" id="MobiDB-lite"/>
    </source>
</evidence>
<keyword evidence="3" id="KW-1185">Reference proteome</keyword>
<evidence type="ECO:0000313" key="2">
    <source>
        <dbReference type="EMBL" id="TGZ47782.1"/>
    </source>
</evidence>
<dbReference type="AlphaFoldDB" id="A0A4S2KEJ2"/>
<dbReference type="Proteomes" id="UP000308267">
    <property type="component" value="Unassembled WGS sequence"/>
</dbReference>
<name>A0A4S2KEJ2_OPIFE</name>
<dbReference type="EMBL" id="SJOL01011808">
    <property type="protein sequence ID" value="TGZ47782.1"/>
    <property type="molecule type" value="Genomic_DNA"/>
</dbReference>
<feature type="region of interest" description="Disordered" evidence="1">
    <location>
        <begin position="1"/>
        <end position="36"/>
    </location>
</feature>
<proteinExistence type="predicted"/>
<gene>
    <name evidence="2" type="ORF">CRM22_011026</name>
</gene>
<comment type="caution">
    <text evidence="2">The sequence shown here is derived from an EMBL/GenBank/DDBJ whole genome shotgun (WGS) entry which is preliminary data.</text>
</comment>
<protein>
    <submittedName>
        <fullName evidence="2">Uncharacterized protein</fullName>
    </submittedName>
</protein>
<dbReference type="OrthoDB" id="196393at2759"/>
<organism evidence="2 3">
    <name type="scientific">Opisthorchis felineus</name>
    <dbReference type="NCBI Taxonomy" id="147828"/>
    <lineage>
        <taxon>Eukaryota</taxon>
        <taxon>Metazoa</taxon>
        <taxon>Spiralia</taxon>
        <taxon>Lophotrochozoa</taxon>
        <taxon>Platyhelminthes</taxon>
        <taxon>Trematoda</taxon>
        <taxon>Digenea</taxon>
        <taxon>Opisthorchiida</taxon>
        <taxon>Opisthorchiata</taxon>
        <taxon>Opisthorchiidae</taxon>
        <taxon>Opisthorchis</taxon>
    </lineage>
</organism>
<sequence length="146" mass="16151">MQRSRQKNMSNQKGAPGKQIVKSSTKDGNIFPTDKDGNIIPGTYQTAVGEVRVKKIEPAKHYDVISLARAMNDNFAQQTKELFSLEVEAVHEAMNSGPTLFPILQLRRTGIVRFHILQPNIDDVTSNDDEKFAGKLPSSVDIPTAT</sequence>
<accession>A0A4S2KEJ2</accession>
<reference evidence="2 3" key="1">
    <citation type="journal article" date="2019" name="BMC Genomics">
        <title>New insights from Opisthorchis felineus genome: update on genomics of the epidemiologically important liver flukes.</title>
        <authorList>
            <person name="Ershov N.I."/>
            <person name="Mordvinov V.A."/>
            <person name="Prokhortchouk E.B."/>
            <person name="Pakharukova M.Y."/>
            <person name="Gunbin K.V."/>
            <person name="Ustyantsev K."/>
            <person name="Genaev M.A."/>
            <person name="Blinov A.G."/>
            <person name="Mazur A."/>
            <person name="Boulygina E."/>
            <person name="Tsygankova S."/>
            <person name="Khrameeva E."/>
            <person name="Chekanov N."/>
            <person name="Fan G."/>
            <person name="Xiao A."/>
            <person name="Zhang H."/>
            <person name="Xu X."/>
            <person name="Yang H."/>
            <person name="Solovyev V."/>
            <person name="Lee S.M."/>
            <person name="Liu X."/>
            <person name="Afonnikov D.A."/>
            <person name="Skryabin K.G."/>
        </authorList>
    </citation>
    <scope>NUCLEOTIDE SEQUENCE [LARGE SCALE GENOMIC DNA]</scope>
    <source>
        <strain evidence="2">AK-0245</strain>
        <tissue evidence="2">Whole organism</tissue>
    </source>
</reference>
<evidence type="ECO:0000313" key="3">
    <source>
        <dbReference type="Proteomes" id="UP000308267"/>
    </source>
</evidence>